<keyword evidence="4" id="KW-0547">Nucleotide-binding</keyword>
<feature type="compositionally biased region" description="Basic and acidic residues" evidence="9">
    <location>
        <begin position="150"/>
        <end position="184"/>
    </location>
</feature>
<dbReference type="FunFam" id="1.10.510.10:FF:000357">
    <property type="entry name" value="Mitogen-activated protein kinase kinase kinase 5"/>
    <property type="match status" value="1"/>
</dbReference>
<evidence type="ECO:0000313" key="11">
    <source>
        <dbReference type="RefSeq" id="XP_018806100.2"/>
    </source>
</evidence>
<dbReference type="InterPro" id="IPR011009">
    <property type="entry name" value="Kinase-like_dom_sf"/>
</dbReference>
<feature type="compositionally biased region" description="Basic and acidic residues" evidence="9">
    <location>
        <begin position="678"/>
        <end position="695"/>
    </location>
</feature>
<name>A0A2I4DG26_JUGRE</name>
<evidence type="ECO:0000256" key="5">
    <source>
        <dbReference type="ARBA" id="ARBA00022777"/>
    </source>
</evidence>
<feature type="compositionally biased region" description="Low complexity" evidence="9">
    <location>
        <begin position="8"/>
        <end position="24"/>
    </location>
</feature>
<dbReference type="AlphaFoldDB" id="A0A2I4DG26"/>
<dbReference type="InterPro" id="IPR050538">
    <property type="entry name" value="MAP_kinase_kinase_kinase"/>
</dbReference>
<dbReference type="PANTHER" id="PTHR48016">
    <property type="entry name" value="MAP KINASE KINASE KINASE SSK2-RELATED-RELATED"/>
    <property type="match status" value="1"/>
</dbReference>
<evidence type="ECO:0000256" key="4">
    <source>
        <dbReference type="ARBA" id="ARBA00022741"/>
    </source>
</evidence>
<comment type="similarity">
    <text evidence="1">Belongs to the protein kinase superfamily. STE Ser/Thr protein kinase family. MAP kinase kinase kinase subfamily.</text>
</comment>
<evidence type="ECO:0000256" key="2">
    <source>
        <dbReference type="ARBA" id="ARBA00012406"/>
    </source>
</evidence>
<feature type="compositionally biased region" description="Polar residues" evidence="9">
    <location>
        <begin position="330"/>
        <end position="345"/>
    </location>
</feature>
<dbReference type="InterPro" id="IPR000719">
    <property type="entry name" value="Prot_kinase_dom"/>
</dbReference>
<dbReference type="FunCoup" id="A0A2I4DG26">
    <property type="interactions" value="2620"/>
</dbReference>
<evidence type="ECO:0000256" key="9">
    <source>
        <dbReference type="SAM" id="MobiDB-lite"/>
    </source>
</evidence>
<keyword evidence="10" id="KW-1185">Reference proteome</keyword>
<evidence type="ECO:0000256" key="7">
    <source>
        <dbReference type="ARBA" id="ARBA00047559"/>
    </source>
</evidence>
<keyword evidence="6" id="KW-0067">ATP-binding</keyword>
<feature type="compositionally biased region" description="Polar residues" evidence="9">
    <location>
        <begin position="741"/>
        <end position="767"/>
    </location>
</feature>
<evidence type="ECO:0000256" key="8">
    <source>
        <dbReference type="ARBA" id="ARBA00048329"/>
    </source>
</evidence>
<dbReference type="PROSITE" id="PS50011">
    <property type="entry name" value="PROTEIN_KINASE_DOM"/>
    <property type="match status" value="1"/>
</dbReference>
<evidence type="ECO:0000256" key="3">
    <source>
        <dbReference type="ARBA" id="ARBA00022679"/>
    </source>
</evidence>
<feature type="region of interest" description="Disordered" evidence="9">
    <location>
        <begin position="669"/>
        <end position="699"/>
    </location>
</feature>
<feature type="compositionally biased region" description="Polar residues" evidence="9">
    <location>
        <begin position="74"/>
        <end position="89"/>
    </location>
</feature>
<dbReference type="GO" id="GO:0005737">
    <property type="term" value="C:cytoplasm"/>
    <property type="evidence" value="ECO:0000318"/>
    <property type="project" value="GO_Central"/>
</dbReference>
<evidence type="ECO:0000256" key="6">
    <source>
        <dbReference type="ARBA" id="ARBA00022840"/>
    </source>
</evidence>
<dbReference type="SMART" id="SM00220">
    <property type="entry name" value="S_TKc"/>
    <property type="match status" value="1"/>
</dbReference>
<evidence type="ECO:0000313" key="10">
    <source>
        <dbReference type="Proteomes" id="UP000235220"/>
    </source>
</evidence>
<proteinExistence type="inferred from homology"/>
<feature type="compositionally biased region" description="Low complexity" evidence="9">
    <location>
        <begin position="90"/>
        <end position="105"/>
    </location>
</feature>
<protein>
    <recommendedName>
        <fullName evidence="2">mitogen-activated protein kinase kinase kinase</fullName>
        <ecNumber evidence="2">2.7.11.25</ecNumber>
    </recommendedName>
</protein>
<gene>
    <name evidence="11" type="primary">LOC108979793</name>
</gene>
<dbReference type="RefSeq" id="XP_018806100.2">
    <property type="nucleotide sequence ID" value="XM_018950555.2"/>
</dbReference>
<feature type="region of interest" description="Disordered" evidence="9">
    <location>
        <begin position="1"/>
        <end position="205"/>
    </location>
</feature>
<dbReference type="SUPFAM" id="SSF56112">
    <property type="entry name" value="Protein kinase-like (PK-like)"/>
    <property type="match status" value="1"/>
</dbReference>
<keyword evidence="3" id="KW-0808">Transferase</keyword>
<comment type="catalytic activity">
    <reaction evidence="7">
        <text>L-threonyl-[protein] + ATP = O-phospho-L-threonyl-[protein] + ADP + H(+)</text>
        <dbReference type="Rhea" id="RHEA:46608"/>
        <dbReference type="Rhea" id="RHEA-COMP:11060"/>
        <dbReference type="Rhea" id="RHEA-COMP:11605"/>
        <dbReference type="ChEBI" id="CHEBI:15378"/>
        <dbReference type="ChEBI" id="CHEBI:30013"/>
        <dbReference type="ChEBI" id="CHEBI:30616"/>
        <dbReference type="ChEBI" id="CHEBI:61977"/>
        <dbReference type="ChEBI" id="CHEBI:456216"/>
        <dbReference type="EC" id="2.7.11.25"/>
    </reaction>
</comment>
<dbReference type="GeneID" id="108979793"/>
<dbReference type="Gramene" id="Jr07_02300_p1">
    <property type="protein sequence ID" value="cds.Jr07_02300_p1"/>
    <property type="gene ID" value="Jr07_02300"/>
</dbReference>
<feature type="compositionally biased region" description="Polar residues" evidence="9">
    <location>
        <begin position="193"/>
        <end position="205"/>
    </location>
</feature>
<dbReference type="Pfam" id="PF00069">
    <property type="entry name" value="Pkinase"/>
    <property type="match status" value="1"/>
</dbReference>
<dbReference type="EC" id="2.7.11.25" evidence="2"/>
<feature type="compositionally biased region" description="Pro residues" evidence="9">
    <location>
        <begin position="376"/>
        <end position="385"/>
    </location>
</feature>
<dbReference type="OrthoDB" id="266718at2759"/>
<feature type="region of interest" description="Disordered" evidence="9">
    <location>
        <begin position="741"/>
        <end position="777"/>
    </location>
</feature>
<accession>A0A2I4DG26</accession>
<dbReference type="Gene3D" id="1.10.510.10">
    <property type="entry name" value="Transferase(Phosphotransferase) domain 1"/>
    <property type="match status" value="1"/>
</dbReference>
<feature type="region of interest" description="Disordered" evidence="9">
    <location>
        <begin position="315"/>
        <end position="398"/>
    </location>
</feature>
<comment type="catalytic activity">
    <reaction evidence="8">
        <text>L-seryl-[protein] + ATP = O-phospho-L-seryl-[protein] + ADP + H(+)</text>
        <dbReference type="Rhea" id="RHEA:17989"/>
        <dbReference type="Rhea" id="RHEA-COMP:9863"/>
        <dbReference type="Rhea" id="RHEA-COMP:11604"/>
        <dbReference type="ChEBI" id="CHEBI:15378"/>
        <dbReference type="ChEBI" id="CHEBI:29999"/>
        <dbReference type="ChEBI" id="CHEBI:30616"/>
        <dbReference type="ChEBI" id="CHEBI:83421"/>
        <dbReference type="ChEBI" id="CHEBI:456216"/>
        <dbReference type="EC" id="2.7.11.25"/>
    </reaction>
</comment>
<dbReference type="KEGG" id="jre:108979793"/>
<dbReference type="GO" id="GO:0004709">
    <property type="term" value="F:MAP kinase kinase kinase activity"/>
    <property type="evidence" value="ECO:0000318"/>
    <property type="project" value="GO_Central"/>
</dbReference>
<dbReference type="GO" id="GO:0005524">
    <property type="term" value="F:ATP binding"/>
    <property type="evidence" value="ECO:0007669"/>
    <property type="project" value="UniProtKB-UniRule"/>
</dbReference>
<sequence>MRWLPNISFSSSSGSQSSSSSFKSPVGESRNARKSSDVTSGWRFGPIRKLTRHRKLRHLGDPDMPSAPEPLSQLIRSPSNSTDYSTARFSSASASAPAPASSAKPQPLPLPSYVDYPLPSSKTGPSRGVEERDRGGASSNSSIKSVFGSRDGRDRKSSTDHADKRSSRKEHQDLNGSKSSRDGFRVNVPIRSAPTSPFSSPALSPQRRSAADMFPYYYYMIPKGNQAWSAPEIPTSEMIPGLPPPAFFDYGIPKGNQAWSAPEIPTSEMTPGLPPPAFFDYGIPKGNQAWSAPEMPTSDMTQGLPPPAFFDYSPFSCDTSPHHSPRARSPLQNTKSPSVPTSPLHSTAHRESNCPVNVHPLPLPPGAANPSSSAPTPQPISPPPISKSESVPRNSQWKKGKLIGRGTFGSVYVATNRETGALCAMKEVELCPDDPKSAECIKQLQQEIKVLSQLKHPNIVQYYGSEIIEDRFYIYLEYVHPGSINKYVREHCGAMTESVVRNFTRHILTGLAYLHSTKTIHRDIKGANLLVDSFGVVKLADFGMAKHLTGQAADLSLKGSPYWMAPELMQAVMQKDSSSDLALAVDIWSLGCTIIEMLTGKPPWSEFEGAAAMFKVLRDTPPIPETLSSEGKDFLRWCFQRNPAERPSAARLLEHRFLKNSQQLDIPSCNLSFNGKNSMEKAHSPREQSENKPDQLPRFPSTQIAKEKLACESETGHQSHHETPDLTVASWYSPRSTLEALSSLSPPHIGHNTSHPSPANAPSSFNNRAAKKSSKFR</sequence>
<dbReference type="PROSITE" id="PS00107">
    <property type="entry name" value="PROTEIN_KINASE_ATP"/>
    <property type="match status" value="1"/>
</dbReference>
<reference evidence="11" key="1">
    <citation type="submission" date="2025-08" db="UniProtKB">
        <authorList>
            <consortium name="RefSeq"/>
        </authorList>
    </citation>
    <scope>IDENTIFICATION</scope>
    <source>
        <tissue evidence="11">Leaves</tissue>
    </source>
</reference>
<dbReference type="Proteomes" id="UP000235220">
    <property type="component" value="Chromosome 7"/>
</dbReference>
<dbReference type="PANTHER" id="PTHR48016:SF5">
    <property type="entry name" value="MITOGEN-ACTIVATED PROTEIN KINASE KINASE KINASE 5"/>
    <property type="match status" value="1"/>
</dbReference>
<dbReference type="InterPro" id="IPR017441">
    <property type="entry name" value="Protein_kinase_ATP_BS"/>
</dbReference>
<dbReference type="STRING" id="51240.A0A2I4DG26"/>
<keyword evidence="5" id="KW-0418">Kinase</keyword>
<organism evidence="10 11">
    <name type="scientific">Juglans regia</name>
    <name type="common">English walnut</name>
    <dbReference type="NCBI Taxonomy" id="51240"/>
    <lineage>
        <taxon>Eukaryota</taxon>
        <taxon>Viridiplantae</taxon>
        <taxon>Streptophyta</taxon>
        <taxon>Embryophyta</taxon>
        <taxon>Tracheophyta</taxon>
        <taxon>Spermatophyta</taxon>
        <taxon>Magnoliopsida</taxon>
        <taxon>eudicotyledons</taxon>
        <taxon>Gunneridae</taxon>
        <taxon>Pentapetalae</taxon>
        <taxon>rosids</taxon>
        <taxon>fabids</taxon>
        <taxon>Fagales</taxon>
        <taxon>Juglandaceae</taxon>
        <taxon>Juglans</taxon>
    </lineage>
</organism>
<dbReference type="GO" id="GO:0000165">
    <property type="term" value="P:MAPK cascade"/>
    <property type="evidence" value="ECO:0000318"/>
    <property type="project" value="GO_Central"/>
</dbReference>
<evidence type="ECO:0000256" key="1">
    <source>
        <dbReference type="ARBA" id="ARBA00006529"/>
    </source>
</evidence>